<organism evidence="2 3">
    <name type="scientific">Stylosanthes scabra</name>
    <dbReference type="NCBI Taxonomy" id="79078"/>
    <lineage>
        <taxon>Eukaryota</taxon>
        <taxon>Viridiplantae</taxon>
        <taxon>Streptophyta</taxon>
        <taxon>Embryophyta</taxon>
        <taxon>Tracheophyta</taxon>
        <taxon>Spermatophyta</taxon>
        <taxon>Magnoliopsida</taxon>
        <taxon>eudicotyledons</taxon>
        <taxon>Gunneridae</taxon>
        <taxon>Pentapetalae</taxon>
        <taxon>rosids</taxon>
        <taxon>fabids</taxon>
        <taxon>Fabales</taxon>
        <taxon>Fabaceae</taxon>
        <taxon>Papilionoideae</taxon>
        <taxon>50 kb inversion clade</taxon>
        <taxon>dalbergioids sensu lato</taxon>
        <taxon>Dalbergieae</taxon>
        <taxon>Pterocarpus clade</taxon>
        <taxon>Stylosanthes</taxon>
    </lineage>
</organism>
<gene>
    <name evidence="2" type="primary">TCP3_3</name>
    <name evidence="2" type="ORF">PIB30_095529</name>
</gene>
<dbReference type="EMBL" id="JASCZI010092813">
    <property type="protein sequence ID" value="MED6152810.1"/>
    <property type="molecule type" value="Genomic_DNA"/>
</dbReference>
<evidence type="ECO:0000256" key="1">
    <source>
        <dbReference type="SAM" id="MobiDB-lite"/>
    </source>
</evidence>
<dbReference type="Proteomes" id="UP001341840">
    <property type="component" value="Unassembled WGS sequence"/>
</dbReference>
<reference evidence="2 3" key="1">
    <citation type="journal article" date="2023" name="Plants (Basel)">
        <title>Bridging the Gap: Combining Genomics and Transcriptomics Approaches to Understand Stylosanthes scabra, an Orphan Legume from the Brazilian Caatinga.</title>
        <authorList>
            <person name="Ferreira-Neto J.R.C."/>
            <person name="da Silva M.D."/>
            <person name="Binneck E."/>
            <person name="de Melo N.F."/>
            <person name="da Silva R.H."/>
            <person name="de Melo A.L.T.M."/>
            <person name="Pandolfi V."/>
            <person name="Bustamante F.O."/>
            <person name="Brasileiro-Vidal A.C."/>
            <person name="Benko-Iseppon A.M."/>
        </authorList>
    </citation>
    <scope>NUCLEOTIDE SEQUENCE [LARGE SCALE GENOMIC DNA]</scope>
    <source>
        <tissue evidence="2">Leaves</tissue>
    </source>
</reference>
<proteinExistence type="predicted"/>
<keyword evidence="3" id="KW-1185">Reference proteome</keyword>
<accession>A0ABU6TX78</accession>
<name>A0ABU6TX78_9FABA</name>
<feature type="region of interest" description="Disordered" evidence="1">
    <location>
        <begin position="169"/>
        <end position="202"/>
    </location>
</feature>
<feature type="compositionally biased region" description="Basic residues" evidence="1">
    <location>
        <begin position="185"/>
        <end position="196"/>
    </location>
</feature>
<evidence type="ECO:0000313" key="2">
    <source>
        <dbReference type="EMBL" id="MED6152810.1"/>
    </source>
</evidence>
<protein>
    <submittedName>
        <fullName evidence="2">Transcription factor</fullName>
    </submittedName>
</protein>
<comment type="caution">
    <text evidence="2">The sequence shown here is derived from an EMBL/GenBank/DDBJ whole genome shotgun (WGS) entry which is preliminary data.</text>
</comment>
<evidence type="ECO:0000313" key="3">
    <source>
        <dbReference type="Proteomes" id="UP001341840"/>
    </source>
</evidence>
<sequence length="398" mass="43145">MGETHHNRPTSSRLGMRAAVDWLIKKAKAAIDELAELPAWKPTATTTTVTTAVATNSNVAVQQQKLREEEENHQLNQIVHRQTTTVDDAMVASGSRKATALVGGSGRISEFQLQHLNDDDGKYNSGGSAFLPPTLDTDIADTIKSFFPTVDTAEVATTTSSLSSFHNYPPPPDLLSRTTSVASNHNHHHHHHQHHHQQQDLRLSLQSFQDPSILLQQHHQQQQPPPHQQHVHEQVLFAGTTALGFDGSSSAWSEQQHQQEEQEHGRLQRMVAWNNAAADAGSIGHGSGFNFNSPAAAAVPSPVMFGHGQFFSQRGPLQSSNTPSFRAWIDPSSIATAAVSVDHHHYLSPAAIHQASIGFAGSSSGNFSGFRIPARIQGAEEHDGVSDKPSSASSDSRH</sequence>
<feature type="compositionally biased region" description="Low complexity" evidence="1">
    <location>
        <begin position="387"/>
        <end position="398"/>
    </location>
</feature>
<feature type="region of interest" description="Disordered" evidence="1">
    <location>
        <begin position="376"/>
        <end position="398"/>
    </location>
</feature>